<reference evidence="1 2" key="1">
    <citation type="submission" date="2018-03" db="EMBL/GenBank/DDBJ databases">
        <title>Draft genome sequence of Rohu Carp (Labeo rohita).</title>
        <authorList>
            <person name="Das P."/>
            <person name="Kushwaha B."/>
            <person name="Joshi C.G."/>
            <person name="Kumar D."/>
            <person name="Nagpure N.S."/>
            <person name="Sahoo L."/>
            <person name="Das S.P."/>
            <person name="Bit A."/>
            <person name="Patnaik S."/>
            <person name="Meher P.K."/>
            <person name="Jayasankar P."/>
            <person name="Koringa P.G."/>
            <person name="Patel N.V."/>
            <person name="Hinsu A.T."/>
            <person name="Kumar R."/>
            <person name="Pandey M."/>
            <person name="Agarwal S."/>
            <person name="Srivastava S."/>
            <person name="Singh M."/>
            <person name="Iquebal M.A."/>
            <person name="Jaiswal S."/>
            <person name="Angadi U.B."/>
            <person name="Kumar N."/>
            <person name="Raza M."/>
            <person name="Shah T.M."/>
            <person name="Rai A."/>
            <person name="Jena J.K."/>
        </authorList>
    </citation>
    <scope>NUCLEOTIDE SEQUENCE [LARGE SCALE GENOMIC DNA]</scope>
    <source>
        <strain evidence="1">DASCIFA01</strain>
        <tissue evidence="1">Testis</tissue>
    </source>
</reference>
<dbReference type="EMBL" id="QBIY01012879">
    <property type="protein sequence ID" value="RXN14756.1"/>
    <property type="molecule type" value="Genomic_DNA"/>
</dbReference>
<proteinExistence type="predicted"/>
<accession>A0A498M5K4</accession>
<dbReference type="STRING" id="84645.A0A498M5K4"/>
<keyword evidence="2" id="KW-1185">Reference proteome</keyword>
<protein>
    <submittedName>
        <fullName evidence="1">Uncharacterized protein</fullName>
    </submittedName>
</protein>
<evidence type="ECO:0000313" key="1">
    <source>
        <dbReference type="EMBL" id="RXN14756.1"/>
    </source>
</evidence>
<comment type="caution">
    <text evidence="1">The sequence shown here is derived from an EMBL/GenBank/DDBJ whole genome shotgun (WGS) entry which is preliminary data.</text>
</comment>
<name>A0A498M5K4_LABRO</name>
<dbReference type="AlphaFoldDB" id="A0A498M5K4"/>
<sequence>MVKKEIILFKDSSGPPHYRFTKDPADHCQFEGGLSFTCYIALSHLILICRGLRTFYRKVLMATENSTGSRKQTIRTDMLTVHAIGWNQRKENGLHIALSSRFKKTVEKTLEVTGSLKKMQDQLHCCDDMLKQWVVDVKQWASSGKTSESSDTVYYKLTLVTHQAAGSSYVTFAQIESPMAEVDTFNHRTLTSLG</sequence>
<organism evidence="1 2">
    <name type="scientific">Labeo rohita</name>
    <name type="common">Indian major carp</name>
    <name type="synonym">Cyprinus rohita</name>
    <dbReference type="NCBI Taxonomy" id="84645"/>
    <lineage>
        <taxon>Eukaryota</taxon>
        <taxon>Metazoa</taxon>
        <taxon>Chordata</taxon>
        <taxon>Craniata</taxon>
        <taxon>Vertebrata</taxon>
        <taxon>Euteleostomi</taxon>
        <taxon>Actinopterygii</taxon>
        <taxon>Neopterygii</taxon>
        <taxon>Teleostei</taxon>
        <taxon>Ostariophysi</taxon>
        <taxon>Cypriniformes</taxon>
        <taxon>Cyprinidae</taxon>
        <taxon>Labeoninae</taxon>
        <taxon>Labeonini</taxon>
        <taxon>Labeo</taxon>
    </lineage>
</organism>
<dbReference type="Proteomes" id="UP000290572">
    <property type="component" value="Unassembled WGS sequence"/>
</dbReference>
<evidence type="ECO:0000313" key="2">
    <source>
        <dbReference type="Proteomes" id="UP000290572"/>
    </source>
</evidence>
<gene>
    <name evidence="1" type="ORF">ROHU_028536</name>
</gene>